<evidence type="ECO:0000313" key="1">
    <source>
        <dbReference type="EMBL" id="VEL18516.1"/>
    </source>
</evidence>
<comment type="caution">
    <text evidence="1">The sequence shown here is derived from an EMBL/GenBank/DDBJ whole genome shotgun (WGS) entry which is preliminary data.</text>
</comment>
<dbReference type="AlphaFoldDB" id="A0A3S5CLL2"/>
<dbReference type="EMBL" id="CAAALY010037350">
    <property type="protein sequence ID" value="VEL18516.1"/>
    <property type="molecule type" value="Genomic_DNA"/>
</dbReference>
<organism evidence="1 2">
    <name type="scientific">Protopolystoma xenopodis</name>
    <dbReference type="NCBI Taxonomy" id="117903"/>
    <lineage>
        <taxon>Eukaryota</taxon>
        <taxon>Metazoa</taxon>
        <taxon>Spiralia</taxon>
        <taxon>Lophotrochozoa</taxon>
        <taxon>Platyhelminthes</taxon>
        <taxon>Monogenea</taxon>
        <taxon>Polyopisthocotylea</taxon>
        <taxon>Polystomatidea</taxon>
        <taxon>Polystomatidae</taxon>
        <taxon>Protopolystoma</taxon>
    </lineage>
</organism>
<evidence type="ECO:0000313" key="2">
    <source>
        <dbReference type="Proteomes" id="UP000784294"/>
    </source>
</evidence>
<sequence>MLGLYLDPLFSSIRQSPCVTLPSIQTLHYLLQHRSFTLIQNHISVTPSLCASQMLGIVTYYFANAQKLWRSIFMIRTYWAKLVSTLVLPSSYRPVQTNMAQRYLHIFTSN</sequence>
<accession>A0A3S5CLL2</accession>
<gene>
    <name evidence="1" type="ORF">PXEA_LOCUS11956</name>
</gene>
<name>A0A3S5CLL2_9PLAT</name>
<dbReference type="Proteomes" id="UP000784294">
    <property type="component" value="Unassembled WGS sequence"/>
</dbReference>
<proteinExistence type="predicted"/>
<reference evidence="1" key="1">
    <citation type="submission" date="2018-11" db="EMBL/GenBank/DDBJ databases">
        <authorList>
            <consortium name="Pathogen Informatics"/>
        </authorList>
    </citation>
    <scope>NUCLEOTIDE SEQUENCE</scope>
</reference>
<keyword evidence="2" id="KW-1185">Reference proteome</keyword>
<protein>
    <submittedName>
        <fullName evidence="1">Uncharacterized protein</fullName>
    </submittedName>
</protein>